<feature type="chain" id="PRO_5046616891" description="AMIN-like domain-containing protein" evidence="2">
    <location>
        <begin position="23"/>
        <end position="212"/>
    </location>
</feature>
<dbReference type="Pfam" id="PF24837">
    <property type="entry name" value="AMIN-like"/>
    <property type="match status" value="1"/>
</dbReference>
<evidence type="ECO:0000256" key="1">
    <source>
        <dbReference type="SAM" id="MobiDB-lite"/>
    </source>
</evidence>
<dbReference type="Proteomes" id="UP001500888">
    <property type="component" value="Unassembled WGS sequence"/>
</dbReference>
<dbReference type="EMBL" id="BAAAZR010000052">
    <property type="protein sequence ID" value="GAA3841279.1"/>
    <property type="molecule type" value="Genomic_DNA"/>
</dbReference>
<reference evidence="5" key="1">
    <citation type="journal article" date="2019" name="Int. J. Syst. Evol. Microbiol.">
        <title>The Global Catalogue of Microorganisms (GCM) 10K type strain sequencing project: providing services to taxonomists for standard genome sequencing and annotation.</title>
        <authorList>
            <consortium name="The Broad Institute Genomics Platform"/>
            <consortium name="The Broad Institute Genome Sequencing Center for Infectious Disease"/>
            <person name="Wu L."/>
            <person name="Ma J."/>
        </authorList>
    </citation>
    <scope>NUCLEOTIDE SEQUENCE [LARGE SCALE GENOMIC DNA]</scope>
    <source>
        <strain evidence="5">JCM 16908</strain>
    </source>
</reference>
<feature type="signal peptide" evidence="2">
    <location>
        <begin position="1"/>
        <end position="22"/>
    </location>
</feature>
<proteinExistence type="predicted"/>
<gene>
    <name evidence="4" type="ORF">GCM10022226_74670</name>
</gene>
<evidence type="ECO:0000313" key="4">
    <source>
        <dbReference type="EMBL" id="GAA3841279.1"/>
    </source>
</evidence>
<dbReference type="RefSeq" id="WP_344951897.1">
    <property type="nucleotide sequence ID" value="NZ_BAAAZR010000052.1"/>
</dbReference>
<sequence>MKRIAVALVPLALLVACGTTPGAPSEVTVTPASPIVSLSPSASDQTSSPPTPTTGPATLTPSAGPSEPAPPTATKPVEVKRTPAEPPVVKGARFAGHKGFDRVVIDLQGDRTGYKVDWVKQLVQDGSGDPIDIKGGAYLQVVLTPATAHTEDGKPTWGRTPVLEPDLTNVRNVVQAGDFEGVVTIAIVLRHRAGFRVIDQSNPSRLVIDVAH</sequence>
<accession>A0ABP7JEK6</accession>
<organism evidence="4 5">
    <name type="scientific">Sphaerisporangium flaviroseum</name>
    <dbReference type="NCBI Taxonomy" id="509199"/>
    <lineage>
        <taxon>Bacteria</taxon>
        <taxon>Bacillati</taxon>
        <taxon>Actinomycetota</taxon>
        <taxon>Actinomycetes</taxon>
        <taxon>Streptosporangiales</taxon>
        <taxon>Streptosporangiaceae</taxon>
        <taxon>Sphaerisporangium</taxon>
    </lineage>
</organism>
<comment type="caution">
    <text evidence="4">The sequence shown here is derived from an EMBL/GenBank/DDBJ whole genome shotgun (WGS) entry which is preliminary data.</text>
</comment>
<name>A0ABP7JEK6_9ACTN</name>
<feature type="compositionally biased region" description="Low complexity" evidence="1">
    <location>
        <begin position="37"/>
        <end position="65"/>
    </location>
</feature>
<dbReference type="PROSITE" id="PS51257">
    <property type="entry name" value="PROKAR_LIPOPROTEIN"/>
    <property type="match status" value="1"/>
</dbReference>
<keyword evidence="2" id="KW-0732">Signal</keyword>
<feature type="region of interest" description="Disordered" evidence="1">
    <location>
        <begin position="22"/>
        <end position="86"/>
    </location>
</feature>
<feature type="domain" description="AMIN-like" evidence="3">
    <location>
        <begin position="88"/>
        <end position="212"/>
    </location>
</feature>
<dbReference type="InterPro" id="IPR056303">
    <property type="entry name" value="AMIN-like"/>
</dbReference>
<evidence type="ECO:0000313" key="5">
    <source>
        <dbReference type="Proteomes" id="UP001500888"/>
    </source>
</evidence>
<keyword evidence="5" id="KW-1185">Reference proteome</keyword>
<protein>
    <recommendedName>
        <fullName evidence="3">AMIN-like domain-containing protein</fullName>
    </recommendedName>
</protein>
<evidence type="ECO:0000256" key="2">
    <source>
        <dbReference type="SAM" id="SignalP"/>
    </source>
</evidence>
<evidence type="ECO:0000259" key="3">
    <source>
        <dbReference type="Pfam" id="PF24837"/>
    </source>
</evidence>